<feature type="chain" id="PRO_5040146404" description="Curli production assembly/transport component CsgG" evidence="6">
    <location>
        <begin position="21"/>
        <end position="532"/>
    </location>
</feature>
<dbReference type="Pfam" id="PF16068">
    <property type="entry name" value="DUF4810"/>
    <property type="match status" value="1"/>
</dbReference>
<protein>
    <recommendedName>
        <fullName evidence="9">Curli production assembly/transport component CsgG</fullName>
    </recommendedName>
</protein>
<dbReference type="Proteomes" id="UP000823405">
    <property type="component" value="Unassembled WGS sequence"/>
</dbReference>
<dbReference type="Pfam" id="PF05643">
    <property type="entry name" value="GNA1162-like"/>
    <property type="match status" value="1"/>
</dbReference>
<dbReference type="AlphaFoldDB" id="A0A9P6RGI1"/>
<dbReference type="InterPro" id="IPR008517">
    <property type="entry name" value="GNA1162-like"/>
</dbReference>
<dbReference type="Pfam" id="PF03783">
    <property type="entry name" value="CsgG"/>
    <property type="match status" value="1"/>
</dbReference>
<evidence type="ECO:0000313" key="7">
    <source>
        <dbReference type="EMBL" id="KAG0318233.1"/>
    </source>
</evidence>
<keyword evidence="2 6" id="KW-0732">Signal</keyword>
<dbReference type="PANTHER" id="PTHR41164">
    <property type="entry name" value="CURLI PRODUCTION ASSEMBLY/TRANSPORT COMPONENT CSGG"/>
    <property type="match status" value="1"/>
</dbReference>
<evidence type="ECO:0000313" key="8">
    <source>
        <dbReference type="Proteomes" id="UP000823405"/>
    </source>
</evidence>
<dbReference type="PANTHER" id="PTHR41164:SF1">
    <property type="entry name" value="CURLI PRODUCTION ASSEMBLY_TRANSPORT COMPONENT CSGG"/>
    <property type="match status" value="1"/>
</dbReference>
<evidence type="ECO:0000256" key="4">
    <source>
        <dbReference type="ARBA" id="ARBA00023139"/>
    </source>
</evidence>
<dbReference type="InterPro" id="IPR014508">
    <property type="entry name" value="UCP020555_TPR-like"/>
</dbReference>
<evidence type="ECO:0000256" key="2">
    <source>
        <dbReference type="ARBA" id="ARBA00022729"/>
    </source>
</evidence>
<dbReference type="EMBL" id="JAAAIN010000201">
    <property type="protein sequence ID" value="KAG0318233.1"/>
    <property type="molecule type" value="Genomic_DNA"/>
</dbReference>
<reference evidence="7" key="1">
    <citation type="journal article" date="2020" name="Fungal Divers.">
        <title>Resolving the Mortierellaceae phylogeny through synthesis of multi-gene phylogenetics and phylogenomics.</title>
        <authorList>
            <person name="Vandepol N."/>
            <person name="Liber J."/>
            <person name="Desiro A."/>
            <person name="Na H."/>
            <person name="Kennedy M."/>
            <person name="Barry K."/>
            <person name="Grigoriev I.V."/>
            <person name="Miller A.N."/>
            <person name="O'Donnell K."/>
            <person name="Stajich J.E."/>
            <person name="Bonito G."/>
        </authorList>
    </citation>
    <scope>NUCLEOTIDE SEQUENCE</scope>
    <source>
        <strain evidence="7">NVP60</strain>
    </source>
</reference>
<evidence type="ECO:0000256" key="5">
    <source>
        <dbReference type="ARBA" id="ARBA00023288"/>
    </source>
</evidence>
<keyword evidence="8" id="KW-1185">Reference proteome</keyword>
<proteinExistence type="predicted"/>
<evidence type="ECO:0000256" key="6">
    <source>
        <dbReference type="SAM" id="SignalP"/>
    </source>
</evidence>
<keyword evidence="5" id="KW-0449">Lipoprotein</keyword>
<dbReference type="SUPFAM" id="SSF52964">
    <property type="entry name" value="TolB, N-terminal domain"/>
    <property type="match status" value="1"/>
</dbReference>
<keyword evidence="3" id="KW-0472">Membrane</keyword>
<evidence type="ECO:0000256" key="1">
    <source>
        <dbReference type="ARBA" id="ARBA00022475"/>
    </source>
</evidence>
<dbReference type="InterPro" id="IPR005534">
    <property type="entry name" value="Curli_assmbl/transp-comp_CsgG"/>
</dbReference>
<keyword evidence="1" id="KW-1003">Cell membrane</keyword>
<evidence type="ECO:0000256" key="3">
    <source>
        <dbReference type="ARBA" id="ARBA00023136"/>
    </source>
</evidence>
<feature type="signal peptide" evidence="6">
    <location>
        <begin position="1"/>
        <end position="20"/>
    </location>
</feature>
<sequence>MAGITYVGTALLVVMLGGCATETSQVLPVQKVESASRPYAGVRAPIAVGKFDNRSAYMRGVFSDGVDRLGGQAKTILITHLQQTNRFNVLDRDNLAEIKQEAALKNAAQKLKGADYVITGDVTEFGRKETGDRQLFGILGRGMEQVAYAKVSLNVVNITTSEVVFSASGAGEYKLSNREMIGFGGTASYDSTLNGKVLDLAMREAVTNLVNTTAAIMGGTLLAGCAAPSKPLYQWEGYQPQVYEYFKGASKEKQIAELERGLEKIKSTNGAVPPGYHAHLGLLYSSLGKDDQMVQEFQTEKALFPESAAYIDFLMKNRFLKLFTAAGLVVLMAACATPTKKVDYSAFKASKPRSIVVLPPLNKSLEVGATYGMLSQVTVPLAEAGYYVLPVTLVNETFQQNGLTVASDIHDVPVAKLRNIFSADAALYITITQYGTKYMVFDSVSIVAANARLVDLRSGQTLWTGYASASSNEGNNNGGSLVGMLMTAVVKQIINSSTDRSYGIAGTTSFRLLSAQPGGILYGPRSPSYGTD</sequence>
<comment type="caution">
    <text evidence="7">The sequence shown here is derived from an EMBL/GenBank/DDBJ whole genome shotgun (WGS) entry which is preliminary data.</text>
</comment>
<organism evidence="7 8">
    <name type="scientific">Linnemannia gamsii</name>
    <dbReference type="NCBI Taxonomy" id="64522"/>
    <lineage>
        <taxon>Eukaryota</taxon>
        <taxon>Fungi</taxon>
        <taxon>Fungi incertae sedis</taxon>
        <taxon>Mucoromycota</taxon>
        <taxon>Mortierellomycotina</taxon>
        <taxon>Mortierellomycetes</taxon>
        <taxon>Mortierellales</taxon>
        <taxon>Mortierellaceae</taxon>
        <taxon>Linnemannia</taxon>
    </lineage>
</organism>
<gene>
    <name evidence="7" type="ORF">BGZ97_004140</name>
</gene>
<evidence type="ECO:0008006" key="9">
    <source>
        <dbReference type="Google" id="ProtNLM"/>
    </source>
</evidence>
<dbReference type="OrthoDB" id="5554411at2759"/>
<accession>A0A9P6RGI1</accession>
<keyword evidence="4" id="KW-0564">Palmitate</keyword>
<dbReference type="Gene3D" id="3.40.50.10610">
    <property type="entry name" value="ABC-type transport auxiliary lipoprotein component"/>
    <property type="match status" value="2"/>
</dbReference>
<name>A0A9P6RGI1_9FUNG</name>